<evidence type="ECO:0000313" key="9">
    <source>
        <dbReference type="Proteomes" id="UP000645828"/>
    </source>
</evidence>
<evidence type="ECO:0000259" key="7">
    <source>
        <dbReference type="SMART" id="SM00888"/>
    </source>
</evidence>
<evidence type="ECO:0000256" key="3">
    <source>
        <dbReference type="ARBA" id="ARBA00022917"/>
    </source>
</evidence>
<evidence type="ECO:0000256" key="2">
    <source>
        <dbReference type="ARBA" id="ARBA00022768"/>
    </source>
</evidence>
<dbReference type="Proteomes" id="UP000645828">
    <property type="component" value="Unassembled WGS sequence"/>
</dbReference>
<evidence type="ECO:0000256" key="4">
    <source>
        <dbReference type="ARBA" id="ARBA00039378"/>
    </source>
</evidence>
<dbReference type="PROSITE" id="PS00825">
    <property type="entry name" value="EF1BD_2"/>
    <property type="match status" value="1"/>
</dbReference>
<comment type="caution">
    <text evidence="8">The sequence shown here is derived from an EMBL/GenBank/DDBJ whole genome shotgun (WGS) entry which is preliminary data.</text>
</comment>
<dbReference type="FunFam" id="3.30.70.60:FF:000001">
    <property type="entry name" value="Elongation factor 1-beta 1 like"/>
    <property type="match status" value="1"/>
</dbReference>
<dbReference type="GO" id="GO:0003746">
    <property type="term" value="F:translation elongation factor activity"/>
    <property type="evidence" value="ECO:0007669"/>
    <property type="project" value="UniProtKB-KW"/>
</dbReference>
<feature type="region of interest" description="Disordered" evidence="6">
    <location>
        <begin position="1"/>
        <end position="103"/>
    </location>
</feature>
<comment type="similarity">
    <text evidence="1 5">Belongs to the EF-1-beta/EF-1-delta family.</text>
</comment>
<dbReference type="AlphaFoldDB" id="A0A811Y7A0"/>
<dbReference type="EMBL" id="CAJHUB010000671">
    <property type="protein sequence ID" value="CAD7673450.1"/>
    <property type="molecule type" value="Genomic_DNA"/>
</dbReference>
<evidence type="ECO:0000256" key="5">
    <source>
        <dbReference type="RuleBase" id="RU003791"/>
    </source>
</evidence>
<gene>
    <name evidence="8" type="ORF">NYPRO_LOCUS6245</name>
</gene>
<dbReference type="GO" id="GO:0005853">
    <property type="term" value="C:eukaryotic translation elongation factor 1 complex"/>
    <property type="evidence" value="ECO:0007669"/>
    <property type="project" value="InterPro"/>
</dbReference>
<dbReference type="Gene3D" id="3.30.70.60">
    <property type="match status" value="1"/>
</dbReference>
<evidence type="ECO:0000313" key="8">
    <source>
        <dbReference type="EMBL" id="CAD7673450.1"/>
    </source>
</evidence>
<dbReference type="InterPro" id="IPR014038">
    <property type="entry name" value="EF1B_bsu/dsu_GNE"/>
</dbReference>
<keyword evidence="9" id="KW-1185">Reference proteome</keyword>
<evidence type="ECO:0000256" key="1">
    <source>
        <dbReference type="ARBA" id="ARBA00007411"/>
    </source>
</evidence>
<organism evidence="8 9">
    <name type="scientific">Nyctereutes procyonoides</name>
    <name type="common">Raccoon dog</name>
    <name type="synonym">Canis procyonoides</name>
    <dbReference type="NCBI Taxonomy" id="34880"/>
    <lineage>
        <taxon>Eukaryota</taxon>
        <taxon>Metazoa</taxon>
        <taxon>Chordata</taxon>
        <taxon>Craniata</taxon>
        <taxon>Vertebrata</taxon>
        <taxon>Euteleostomi</taxon>
        <taxon>Mammalia</taxon>
        <taxon>Eutheria</taxon>
        <taxon>Laurasiatheria</taxon>
        <taxon>Carnivora</taxon>
        <taxon>Caniformia</taxon>
        <taxon>Canidae</taxon>
        <taxon>Nyctereutes</taxon>
    </lineage>
</organism>
<dbReference type="PANTHER" id="PTHR11595:SF26">
    <property type="entry name" value="ELONGATION FACTOR 1-DELTA"/>
    <property type="match status" value="1"/>
</dbReference>
<dbReference type="InterPro" id="IPR049720">
    <property type="entry name" value="EF1B_bsu/dsu"/>
</dbReference>
<dbReference type="InterPro" id="IPR001326">
    <property type="entry name" value="Transl_elong_EF1B_B/D_CS"/>
</dbReference>
<keyword evidence="3 5" id="KW-0648">Protein biosynthesis</keyword>
<sequence length="196" mass="20638">MQKGSCRSSGAGGRLLGQESGARVTPGGGRSQREEPQGGGRSPGQGDSSLQAENRRLRGVAQHLQGAVSKPQARLSARRRAETAHPPTHRASPSDPARRQDDAISLFGSEEDEDEAAALVAKRGPAGGLPGRHPVRLADLGGWGVSSKLVPVGYGIPKLQIQCVQEDKVGTDLLEEEITKFQGHVQSVDIAAFNKI</sequence>
<dbReference type="Pfam" id="PF00736">
    <property type="entry name" value="EF1_GNE"/>
    <property type="match status" value="1"/>
</dbReference>
<name>A0A811Y7A0_NYCPR</name>
<dbReference type="GO" id="GO:0005085">
    <property type="term" value="F:guanyl-nucleotide exchange factor activity"/>
    <property type="evidence" value="ECO:0007669"/>
    <property type="project" value="TreeGrafter"/>
</dbReference>
<feature type="domain" description="Translation elongation factor EF1B beta/delta subunit guanine nucleotide exchange" evidence="7">
    <location>
        <begin position="108"/>
        <end position="196"/>
    </location>
</feature>
<accession>A0A811Y7A0</accession>
<keyword evidence="2 5" id="KW-0251">Elongation factor</keyword>
<proteinExistence type="inferred from homology"/>
<dbReference type="InterPro" id="IPR014717">
    <property type="entry name" value="Transl_elong_EF1B/ribsomal_bS6"/>
</dbReference>
<dbReference type="PANTHER" id="PTHR11595">
    <property type="entry name" value="EF-HAND AND COILED-COIL DOMAIN-CONTAINING FAMILY MEMBER"/>
    <property type="match status" value="1"/>
</dbReference>
<reference evidence="8" key="1">
    <citation type="submission" date="2020-12" db="EMBL/GenBank/DDBJ databases">
        <authorList>
            <consortium name="Molecular Ecology Group"/>
        </authorList>
    </citation>
    <scope>NUCLEOTIDE SEQUENCE</scope>
    <source>
        <strain evidence="8">TBG_1078</strain>
    </source>
</reference>
<protein>
    <recommendedName>
        <fullName evidence="4">Elongation factor 1-delta</fullName>
    </recommendedName>
</protein>
<dbReference type="SUPFAM" id="SSF54984">
    <property type="entry name" value="eEF-1beta-like"/>
    <property type="match status" value="1"/>
</dbReference>
<dbReference type="SMART" id="SM00888">
    <property type="entry name" value="EF1_GNE"/>
    <property type="match status" value="1"/>
</dbReference>
<evidence type="ECO:0000256" key="6">
    <source>
        <dbReference type="SAM" id="MobiDB-lite"/>
    </source>
</evidence>
<dbReference type="InterPro" id="IPR036219">
    <property type="entry name" value="eEF-1beta-like_sf"/>
</dbReference>
<dbReference type="CDD" id="cd00292">
    <property type="entry name" value="EF1B"/>
    <property type="match status" value="1"/>
</dbReference>
<dbReference type="GO" id="GO:0005829">
    <property type="term" value="C:cytosol"/>
    <property type="evidence" value="ECO:0007669"/>
    <property type="project" value="TreeGrafter"/>
</dbReference>